<dbReference type="PANTHER" id="PTHR11070">
    <property type="entry name" value="UVRD / RECB / PCRA DNA HELICASE FAMILY MEMBER"/>
    <property type="match status" value="1"/>
</dbReference>
<evidence type="ECO:0000256" key="14">
    <source>
        <dbReference type="ARBA" id="ARBA00048988"/>
    </source>
</evidence>
<feature type="binding site" evidence="15">
    <location>
        <begin position="11"/>
        <end position="18"/>
    </location>
    <ligand>
        <name>ATP</name>
        <dbReference type="ChEBI" id="CHEBI:30616"/>
    </ligand>
</feature>
<evidence type="ECO:0000256" key="11">
    <source>
        <dbReference type="ARBA" id="ARBA00023235"/>
    </source>
</evidence>
<keyword evidence="7" id="KW-0269">Exonuclease</keyword>
<dbReference type="EMBL" id="JACWUN010000004">
    <property type="protein sequence ID" value="MBD1400003.1"/>
    <property type="molecule type" value="Genomic_DNA"/>
</dbReference>
<dbReference type="Gene3D" id="3.40.50.300">
    <property type="entry name" value="P-loop containing nucleotide triphosphate hydrolases"/>
    <property type="match status" value="4"/>
</dbReference>
<dbReference type="GO" id="GO:0003677">
    <property type="term" value="F:DNA binding"/>
    <property type="evidence" value="ECO:0007669"/>
    <property type="project" value="UniProtKB-KW"/>
</dbReference>
<dbReference type="Pfam" id="PF00580">
    <property type="entry name" value="UvrD-helicase"/>
    <property type="match status" value="1"/>
</dbReference>
<feature type="domain" description="UvrD-like helicase C-terminal" evidence="17">
    <location>
        <begin position="418"/>
        <end position="698"/>
    </location>
</feature>
<dbReference type="EC" id="5.6.2.4" evidence="13"/>
<dbReference type="InterPro" id="IPR011335">
    <property type="entry name" value="Restrct_endonuc-II-like"/>
</dbReference>
<evidence type="ECO:0000313" key="18">
    <source>
        <dbReference type="EMBL" id="MBD1400003.1"/>
    </source>
</evidence>
<evidence type="ECO:0000256" key="9">
    <source>
        <dbReference type="ARBA" id="ARBA00023125"/>
    </source>
</evidence>
<evidence type="ECO:0000256" key="12">
    <source>
        <dbReference type="ARBA" id="ARBA00034617"/>
    </source>
</evidence>
<gene>
    <name evidence="18" type="ORF">ICT70_04890</name>
</gene>
<keyword evidence="19" id="KW-1185">Reference proteome</keyword>
<evidence type="ECO:0000313" key="19">
    <source>
        <dbReference type="Proteomes" id="UP000632828"/>
    </source>
</evidence>
<keyword evidence="6 15" id="KW-0347">Helicase</keyword>
<keyword evidence="9" id="KW-0238">DNA-binding</keyword>
<keyword evidence="2" id="KW-0540">Nuclease</keyword>
<keyword evidence="4" id="KW-0227">DNA damage</keyword>
<dbReference type="GO" id="GO:0005524">
    <property type="term" value="F:ATP binding"/>
    <property type="evidence" value="ECO:0007669"/>
    <property type="project" value="UniProtKB-UniRule"/>
</dbReference>
<dbReference type="PROSITE" id="PS51198">
    <property type="entry name" value="UVRD_HELICASE_ATP_BIND"/>
    <property type="match status" value="1"/>
</dbReference>
<sequence length="1054" mass="117974">MTLPLLTIIPAGAGSGKTYSIQTTLAQWVVDGQVRPDSIIAVTFTEAAAAELRGRIRTELIGKKRPLDALQLQQSYISTIHGFGLRLLSEFAFDAGLNPSPRLLTEDEENVLIRLALSGTNHSVPIMKDLQRFGYRYDFNSNSSPEDAFRGAVLELMNKLRSIGRLEKDDHLAAQAIARIQNVYGPTGDATLLQQRLHHAVQCVLKQFPEDVSAYCKTKGVAKKLKDDFNLLRQAANVFNLNNDWKLWQQLRGLQTSTPRNPLPEGYDRLIQEVISAADSLLDHPGPLTDASDHAGAMLQTAQDSLDLYAQRKMERGLLDYTDMLAQALKMLMDKPAVLSLLKERIDCLVIDEFQDTNPLQFALLWMFHRAGIPTLIVGDLKQAIMGFQNADARLLEELQKNNPSACRPLTGNWRTHPNLMPWVNAIGRGLFGSDYTALEPKADFPSSLSSLEVIDFTARATQQTRAEHTVARIKALLDEGGEVFDRITKKMRPVRGGDIAVICPRNSRLTTYAEILRSVGLRTRTREEGWFESRIIQLAYHALSLVADPTDRHAALYLAVTELGTDTLESALTTMIKGEWPASPAITALLQVRDGATGRSVSTVMAETLAALDLLTTVSIWPEAPQARANLLRLQAEALEFENGNRDALASGGYYGTELKSFLSWLRTRAERDNTQPPYRVQDEDAIELVTWHRSKGREWPIVVVAATDSEILNPLPSLDINYEDFSDLDQILQKARIDISPQYVAPEKNEPLLETLWPVAKDSATRLLYVALTRSREKIILEWPSYLDNGKDRTSLTYWELLVEKTGMVQAANQLSLQGQSYPCRAIRAGKDRHELFESELAPSRDTLPVIGRRALIKSDLPSHLTPETIRPSLIEAEEKVADVPVSVQTYAPPLQFNLDLPANTAGTLLHRCFELQGHITDADQLRQVTGYAWTDDQFLAICSQVEQFHKYLMTTFTPDALRHEVAVLSTDINGSVINGLIDLLVETPDGLWIIDHKSDTTDDRQTRLYHHLPQLRLYQQVLAKLRPDKPVAGVAINWIRYGEVMLVDDIF</sequence>
<dbReference type="InterPro" id="IPR011604">
    <property type="entry name" value="PDDEXK-like_dom_sf"/>
</dbReference>
<evidence type="ECO:0000256" key="6">
    <source>
        <dbReference type="ARBA" id="ARBA00022806"/>
    </source>
</evidence>
<dbReference type="InterPro" id="IPR038726">
    <property type="entry name" value="PDDEXK_AddAB-type"/>
</dbReference>
<keyword evidence="5 15" id="KW-0378">Hydrolase</keyword>
<feature type="domain" description="UvrD-like helicase ATP-binding" evidence="16">
    <location>
        <begin position="1"/>
        <end position="417"/>
    </location>
</feature>
<evidence type="ECO:0000256" key="7">
    <source>
        <dbReference type="ARBA" id="ARBA00022839"/>
    </source>
</evidence>
<evidence type="ECO:0000256" key="2">
    <source>
        <dbReference type="ARBA" id="ARBA00022722"/>
    </source>
</evidence>
<dbReference type="InterPro" id="IPR013986">
    <property type="entry name" value="DExx_box_DNA_helicase_dom_sf"/>
</dbReference>
<evidence type="ECO:0000259" key="16">
    <source>
        <dbReference type="PROSITE" id="PS51198"/>
    </source>
</evidence>
<evidence type="ECO:0000256" key="8">
    <source>
        <dbReference type="ARBA" id="ARBA00022840"/>
    </source>
</evidence>
<dbReference type="GO" id="GO:0005829">
    <property type="term" value="C:cytosol"/>
    <property type="evidence" value="ECO:0007669"/>
    <property type="project" value="TreeGrafter"/>
</dbReference>
<organism evidence="18 19">
    <name type="scientific">Pelovirga terrestris</name>
    <dbReference type="NCBI Taxonomy" id="2771352"/>
    <lineage>
        <taxon>Bacteria</taxon>
        <taxon>Pseudomonadati</taxon>
        <taxon>Thermodesulfobacteriota</taxon>
        <taxon>Desulfuromonadia</taxon>
        <taxon>Geobacterales</taxon>
        <taxon>Geobacteraceae</taxon>
        <taxon>Pelovirga</taxon>
    </lineage>
</organism>
<dbReference type="SUPFAM" id="SSF52540">
    <property type="entry name" value="P-loop containing nucleoside triphosphate hydrolases"/>
    <property type="match status" value="1"/>
</dbReference>
<dbReference type="AlphaFoldDB" id="A0A8J6UGL9"/>
<evidence type="ECO:0000256" key="4">
    <source>
        <dbReference type="ARBA" id="ARBA00022763"/>
    </source>
</evidence>
<dbReference type="InterPro" id="IPR000212">
    <property type="entry name" value="DNA_helicase_UvrD/REP"/>
</dbReference>
<evidence type="ECO:0000256" key="15">
    <source>
        <dbReference type="PROSITE-ProRule" id="PRU00560"/>
    </source>
</evidence>
<evidence type="ECO:0000259" key="17">
    <source>
        <dbReference type="PROSITE" id="PS51217"/>
    </source>
</evidence>
<comment type="catalytic activity">
    <reaction evidence="12">
        <text>Couples ATP hydrolysis with the unwinding of duplex DNA by translocating in the 3'-5' direction.</text>
        <dbReference type="EC" id="5.6.2.4"/>
    </reaction>
</comment>
<dbReference type="PROSITE" id="PS51217">
    <property type="entry name" value="UVRD_HELICASE_CTER"/>
    <property type="match status" value="1"/>
</dbReference>
<dbReference type="RefSeq" id="WP_191154275.1">
    <property type="nucleotide sequence ID" value="NZ_JACWUN010000004.1"/>
</dbReference>
<reference evidence="18" key="1">
    <citation type="submission" date="2020-09" db="EMBL/GenBank/DDBJ databases">
        <title>Pelobacter alkaliphilus sp. nov., a novel anaerobic arsenate-reducing bacterium from terrestrial mud volcano.</title>
        <authorList>
            <person name="Khomyakova M.A."/>
            <person name="Merkel A.Y."/>
            <person name="Slobodkin A.I."/>
        </authorList>
    </citation>
    <scope>NUCLEOTIDE SEQUENCE</scope>
    <source>
        <strain evidence="18">M08fum</strain>
    </source>
</reference>
<dbReference type="Gene3D" id="3.90.320.10">
    <property type="match status" value="1"/>
</dbReference>
<comment type="caution">
    <text evidence="18">The sequence shown here is derived from an EMBL/GenBank/DDBJ whole genome shotgun (WGS) entry which is preliminary data.</text>
</comment>
<accession>A0A8J6UGL9</accession>
<comment type="similarity">
    <text evidence="1">Belongs to the helicase family. UvrD subfamily.</text>
</comment>
<proteinExistence type="inferred from homology"/>
<evidence type="ECO:0000256" key="3">
    <source>
        <dbReference type="ARBA" id="ARBA00022741"/>
    </source>
</evidence>
<protein>
    <recommendedName>
        <fullName evidence="13">DNA 3'-5' helicase</fullName>
        <ecNumber evidence="13">5.6.2.4</ecNumber>
    </recommendedName>
</protein>
<dbReference type="SUPFAM" id="SSF52980">
    <property type="entry name" value="Restriction endonuclease-like"/>
    <property type="match status" value="1"/>
</dbReference>
<dbReference type="Gene3D" id="1.10.10.160">
    <property type="match status" value="1"/>
</dbReference>
<keyword evidence="10" id="KW-0234">DNA repair</keyword>
<name>A0A8J6UGL9_9BACT</name>
<evidence type="ECO:0000256" key="5">
    <source>
        <dbReference type="ARBA" id="ARBA00022801"/>
    </source>
</evidence>
<dbReference type="PANTHER" id="PTHR11070:SF67">
    <property type="entry name" value="DNA 3'-5' HELICASE"/>
    <property type="match status" value="1"/>
</dbReference>
<evidence type="ECO:0000256" key="1">
    <source>
        <dbReference type="ARBA" id="ARBA00009922"/>
    </source>
</evidence>
<evidence type="ECO:0000256" key="10">
    <source>
        <dbReference type="ARBA" id="ARBA00023204"/>
    </source>
</evidence>
<evidence type="ECO:0000256" key="13">
    <source>
        <dbReference type="ARBA" id="ARBA00034808"/>
    </source>
</evidence>
<dbReference type="InterPro" id="IPR027417">
    <property type="entry name" value="P-loop_NTPase"/>
</dbReference>
<comment type="catalytic activity">
    <reaction evidence="14">
        <text>ATP + H2O = ADP + phosphate + H(+)</text>
        <dbReference type="Rhea" id="RHEA:13065"/>
        <dbReference type="ChEBI" id="CHEBI:15377"/>
        <dbReference type="ChEBI" id="CHEBI:15378"/>
        <dbReference type="ChEBI" id="CHEBI:30616"/>
        <dbReference type="ChEBI" id="CHEBI:43474"/>
        <dbReference type="ChEBI" id="CHEBI:456216"/>
        <dbReference type="EC" id="5.6.2.4"/>
    </reaction>
</comment>
<keyword evidence="3 15" id="KW-0547">Nucleotide-binding</keyword>
<dbReference type="GO" id="GO:0043138">
    <property type="term" value="F:3'-5' DNA helicase activity"/>
    <property type="evidence" value="ECO:0007669"/>
    <property type="project" value="UniProtKB-EC"/>
</dbReference>
<dbReference type="GO" id="GO:0000725">
    <property type="term" value="P:recombinational repair"/>
    <property type="evidence" value="ECO:0007669"/>
    <property type="project" value="TreeGrafter"/>
</dbReference>
<dbReference type="GO" id="GO:0004527">
    <property type="term" value="F:exonuclease activity"/>
    <property type="evidence" value="ECO:0007669"/>
    <property type="project" value="UniProtKB-KW"/>
</dbReference>
<keyword evidence="11" id="KW-0413">Isomerase</keyword>
<keyword evidence="8 15" id="KW-0067">ATP-binding</keyword>
<dbReference type="InterPro" id="IPR014017">
    <property type="entry name" value="DNA_helicase_UvrD-like_C"/>
</dbReference>
<dbReference type="Proteomes" id="UP000632828">
    <property type="component" value="Unassembled WGS sequence"/>
</dbReference>
<dbReference type="InterPro" id="IPR014016">
    <property type="entry name" value="UvrD-like_ATP-bd"/>
</dbReference>
<dbReference type="Pfam" id="PF12705">
    <property type="entry name" value="PDDEXK_1"/>
    <property type="match status" value="1"/>
</dbReference>